<dbReference type="PANTHER" id="PTHR34067:SF20">
    <property type="entry name" value="OS08G0206700 PROTEIN"/>
    <property type="match status" value="1"/>
</dbReference>
<dbReference type="EMBL" id="VEPZ02000698">
    <property type="protein sequence ID" value="KAE8720619.1"/>
    <property type="molecule type" value="Genomic_DNA"/>
</dbReference>
<dbReference type="InterPro" id="IPR038945">
    <property type="entry name" value="MBD13-like"/>
</dbReference>
<comment type="caution">
    <text evidence="1">The sequence shown here is derived from an EMBL/GenBank/DDBJ whole genome shotgun (WGS) entry which is preliminary data.</text>
</comment>
<evidence type="ECO:0000313" key="2">
    <source>
        <dbReference type="Proteomes" id="UP000436088"/>
    </source>
</evidence>
<name>A0A6A3C0C3_HIBSY</name>
<keyword evidence="2" id="KW-1185">Reference proteome</keyword>
<proteinExistence type="predicted"/>
<dbReference type="Proteomes" id="UP000436088">
    <property type="component" value="Unassembled WGS sequence"/>
</dbReference>
<sequence length="352" mass="40751">MTVETSPDWLPPGWTREFRFQKTGRRITTLIHQLDLDCIPSQRCIRDWLVEVKTRKSGLTSGRRVEVYVDPSMDLNSIPSRCYDFLALKYRVVIDKSTDDDLPSRWIKEVKSRRNVYGVRRYPQLPAAKRKKVKVKTSYRRVELAIGGETSDRSILPDLDTETFEKGQVMMITMKMKRKRRAAWTLRFRANLRIRKSSICLKDDKSHLRLNVHSNPEVAAKQAYASTMKSLWLTEMIIKPIEDADISESSDKVGELLKVGLPHKDAADEGLVSTPASSVLQEKNLRKTRMESKRSNVETKNSSKFKKLKKLDMTCRFSTHLLSLSKSRLSMKYNIFLPIHARRVQSIRGSYQ</sequence>
<protein>
    <submittedName>
        <fullName evidence="1">Uncharacterized protein</fullName>
    </submittedName>
</protein>
<accession>A0A6A3C0C3</accession>
<gene>
    <name evidence="1" type="ORF">F3Y22_tig00018833pilonHSYRG00032</name>
</gene>
<dbReference type="AlphaFoldDB" id="A0A6A3C0C3"/>
<reference evidence="1" key="1">
    <citation type="submission" date="2019-09" db="EMBL/GenBank/DDBJ databases">
        <title>Draft genome information of white flower Hibiscus syriacus.</title>
        <authorList>
            <person name="Kim Y.-M."/>
        </authorList>
    </citation>
    <scope>NUCLEOTIDE SEQUENCE [LARGE SCALE GENOMIC DNA]</scope>
    <source>
        <strain evidence="1">YM2019G1</strain>
    </source>
</reference>
<organism evidence="1 2">
    <name type="scientific">Hibiscus syriacus</name>
    <name type="common">Rose of Sharon</name>
    <dbReference type="NCBI Taxonomy" id="106335"/>
    <lineage>
        <taxon>Eukaryota</taxon>
        <taxon>Viridiplantae</taxon>
        <taxon>Streptophyta</taxon>
        <taxon>Embryophyta</taxon>
        <taxon>Tracheophyta</taxon>
        <taxon>Spermatophyta</taxon>
        <taxon>Magnoliopsida</taxon>
        <taxon>eudicotyledons</taxon>
        <taxon>Gunneridae</taxon>
        <taxon>Pentapetalae</taxon>
        <taxon>rosids</taxon>
        <taxon>malvids</taxon>
        <taxon>Malvales</taxon>
        <taxon>Malvaceae</taxon>
        <taxon>Malvoideae</taxon>
        <taxon>Hibiscus</taxon>
    </lineage>
</organism>
<evidence type="ECO:0000313" key="1">
    <source>
        <dbReference type="EMBL" id="KAE8720619.1"/>
    </source>
</evidence>
<dbReference type="PANTHER" id="PTHR34067">
    <property type="entry name" value="OS04G0193200 PROTEIN"/>
    <property type="match status" value="1"/>
</dbReference>